<dbReference type="SUPFAM" id="SSF143011">
    <property type="entry name" value="RelE-like"/>
    <property type="match status" value="1"/>
</dbReference>
<dbReference type="Gene3D" id="3.30.2310.20">
    <property type="entry name" value="RelE-like"/>
    <property type="match status" value="1"/>
</dbReference>
<name>A0A928GG90_XYLRU</name>
<dbReference type="Pfam" id="PF05015">
    <property type="entry name" value="HigB-like_toxin"/>
    <property type="match status" value="1"/>
</dbReference>
<dbReference type="PANTHER" id="PTHR40266:SF2">
    <property type="entry name" value="TOXIN HIGB-1"/>
    <property type="match status" value="1"/>
</dbReference>
<sequence length="105" mass="12465">MVVTFNEEYLEKLYTKGETGVKKLRFQPQIVRGYQKGIKYLIQAKRKEDLFPFKSLHFEALHGDKEGRFSIKANDQYRIEFTLEETDDEPVVTICNIMELSNHYK</sequence>
<evidence type="ECO:0000313" key="2">
    <source>
        <dbReference type="Proteomes" id="UP000763088"/>
    </source>
</evidence>
<gene>
    <name evidence="1" type="ORF">E7102_00850</name>
</gene>
<dbReference type="InterPro" id="IPR007711">
    <property type="entry name" value="HigB-1"/>
</dbReference>
<evidence type="ECO:0000313" key="1">
    <source>
        <dbReference type="EMBL" id="MBE6265009.1"/>
    </source>
</evidence>
<protein>
    <submittedName>
        <fullName evidence="1">Addiction module killer protein</fullName>
    </submittedName>
</protein>
<accession>A0A928GG90</accession>
<reference evidence="1" key="1">
    <citation type="submission" date="2019-04" db="EMBL/GenBank/DDBJ databases">
        <title>Evolution of Biomass-Degrading Anaerobic Consortia Revealed by Metagenomics.</title>
        <authorList>
            <person name="Peng X."/>
        </authorList>
    </citation>
    <scope>NUCLEOTIDE SEQUENCE</scope>
    <source>
        <strain evidence="1">SIG141</strain>
    </source>
</reference>
<dbReference type="Proteomes" id="UP000763088">
    <property type="component" value="Unassembled WGS sequence"/>
</dbReference>
<organism evidence="1 2">
    <name type="scientific">Xylanibacter ruminicola</name>
    <name type="common">Prevotella ruminicola</name>
    <dbReference type="NCBI Taxonomy" id="839"/>
    <lineage>
        <taxon>Bacteria</taxon>
        <taxon>Pseudomonadati</taxon>
        <taxon>Bacteroidota</taxon>
        <taxon>Bacteroidia</taxon>
        <taxon>Bacteroidales</taxon>
        <taxon>Prevotellaceae</taxon>
        <taxon>Xylanibacter</taxon>
    </lineage>
</organism>
<comment type="caution">
    <text evidence="1">The sequence shown here is derived from an EMBL/GenBank/DDBJ whole genome shotgun (WGS) entry which is preliminary data.</text>
</comment>
<proteinExistence type="predicted"/>
<dbReference type="InterPro" id="IPR035093">
    <property type="entry name" value="RelE/ParE_toxin_dom_sf"/>
</dbReference>
<dbReference type="EMBL" id="SUYD01000001">
    <property type="protein sequence ID" value="MBE6265009.1"/>
    <property type="molecule type" value="Genomic_DNA"/>
</dbReference>
<dbReference type="AlphaFoldDB" id="A0A928GG90"/>
<dbReference type="PANTHER" id="PTHR40266">
    <property type="entry name" value="TOXIN HIGB-1"/>
    <property type="match status" value="1"/>
</dbReference>